<gene>
    <name evidence="7" type="ORF">D9V62_01440</name>
</gene>
<reference evidence="7 8" key="1">
    <citation type="submission" date="2018-12" db="EMBL/GenBank/DDBJ databases">
        <authorList>
            <person name="Chong R.A."/>
        </authorList>
    </citation>
    <scope>NUCLEOTIDE SEQUENCE [LARGE SCALE GENOMIC DNA]</scope>
    <source>
        <strain evidence="7 8">Ahe</strain>
    </source>
</reference>
<keyword evidence="4" id="KW-0805">Transcription regulation</keyword>
<evidence type="ECO:0000313" key="8">
    <source>
        <dbReference type="Proteomes" id="UP000298759"/>
    </source>
</evidence>
<keyword evidence="4" id="KW-0889">Transcription antitermination</keyword>
<dbReference type="OrthoDB" id="9785695at2"/>
<organism evidence="7 8">
    <name type="scientific">Buchnera aphidicola</name>
    <name type="common">Aphis helianthi</name>
    <dbReference type="NCBI Taxonomy" id="2315802"/>
    <lineage>
        <taxon>Bacteria</taxon>
        <taxon>Pseudomonadati</taxon>
        <taxon>Pseudomonadota</taxon>
        <taxon>Gammaproteobacteria</taxon>
        <taxon>Enterobacterales</taxon>
        <taxon>Erwiniaceae</taxon>
        <taxon>Buchnera</taxon>
    </lineage>
</organism>
<dbReference type="PANTHER" id="PTHR20854:SF4">
    <property type="entry name" value="INOSITOL-1-MONOPHOSPHATASE-RELATED"/>
    <property type="match status" value="1"/>
</dbReference>
<dbReference type="GO" id="GO:0046872">
    <property type="term" value="F:metal ion binding"/>
    <property type="evidence" value="ECO:0007669"/>
    <property type="project" value="UniProtKB-KW"/>
</dbReference>
<feature type="binding site" evidence="5">
    <location>
        <position position="85"/>
    </location>
    <ligand>
        <name>Mg(2+)</name>
        <dbReference type="ChEBI" id="CHEBI:18420"/>
        <label>1</label>
        <note>catalytic</note>
    </ligand>
</feature>
<comment type="similarity">
    <text evidence="3 6">Belongs to the inositol monophosphatase superfamily.</text>
</comment>
<dbReference type="SUPFAM" id="SSF56655">
    <property type="entry name" value="Carbohydrate phosphatase"/>
    <property type="match status" value="1"/>
</dbReference>
<accession>A0A4D6XQ22</accession>
<evidence type="ECO:0000313" key="7">
    <source>
        <dbReference type="EMBL" id="QCI17104.1"/>
    </source>
</evidence>
<dbReference type="EC" id="3.1.3.25" evidence="6"/>
<evidence type="ECO:0000256" key="6">
    <source>
        <dbReference type="RuleBase" id="RU364068"/>
    </source>
</evidence>
<comment type="catalytic activity">
    <reaction evidence="1 6">
        <text>a myo-inositol phosphate + H2O = myo-inositol + phosphate</text>
        <dbReference type="Rhea" id="RHEA:24056"/>
        <dbReference type="ChEBI" id="CHEBI:15377"/>
        <dbReference type="ChEBI" id="CHEBI:17268"/>
        <dbReference type="ChEBI" id="CHEBI:43474"/>
        <dbReference type="ChEBI" id="CHEBI:84139"/>
        <dbReference type="EC" id="3.1.3.25"/>
    </reaction>
</comment>
<dbReference type="GO" id="GO:0031564">
    <property type="term" value="P:transcription antitermination"/>
    <property type="evidence" value="ECO:0007669"/>
    <property type="project" value="UniProtKB-KW"/>
</dbReference>
<dbReference type="EMBL" id="CP034894">
    <property type="protein sequence ID" value="QCI17104.1"/>
    <property type="molecule type" value="Genomic_DNA"/>
</dbReference>
<dbReference type="Proteomes" id="UP000298759">
    <property type="component" value="Chromosome"/>
</dbReference>
<dbReference type="InterPro" id="IPR033942">
    <property type="entry name" value="IMPase"/>
</dbReference>
<dbReference type="GO" id="GO:0007165">
    <property type="term" value="P:signal transduction"/>
    <property type="evidence" value="ECO:0007669"/>
    <property type="project" value="TreeGrafter"/>
</dbReference>
<keyword evidence="6" id="KW-0378">Hydrolase</keyword>
<feature type="binding site" evidence="5">
    <location>
        <position position="86"/>
    </location>
    <ligand>
        <name>Mg(2+)</name>
        <dbReference type="ChEBI" id="CHEBI:18420"/>
        <label>1</label>
        <note>catalytic</note>
    </ligand>
</feature>
<dbReference type="Pfam" id="PF00459">
    <property type="entry name" value="Inositol_P"/>
    <property type="match status" value="1"/>
</dbReference>
<dbReference type="CDD" id="cd01639">
    <property type="entry name" value="IMPase"/>
    <property type="match status" value="1"/>
</dbReference>
<dbReference type="PANTHER" id="PTHR20854">
    <property type="entry name" value="INOSITOL MONOPHOSPHATASE"/>
    <property type="match status" value="1"/>
</dbReference>
<dbReference type="Gene3D" id="3.30.540.10">
    <property type="entry name" value="Fructose-1,6-Bisphosphatase, subunit A, domain 1"/>
    <property type="match status" value="1"/>
</dbReference>
<evidence type="ECO:0000256" key="4">
    <source>
        <dbReference type="ARBA" id="ARBA00022814"/>
    </source>
</evidence>
<evidence type="ECO:0000256" key="1">
    <source>
        <dbReference type="ARBA" id="ARBA00001033"/>
    </source>
</evidence>
<keyword evidence="5 6" id="KW-0479">Metal-binding</keyword>
<dbReference type="GO" id="GO:0008934">
    <property type="term" value="F:inositol monophosphate 1-phosphatase activity"/>
    <property type="evidence" value="ECO:0007669"/>
    <property type="project" value="InterPro"/>
</dbReference>
<protein>
    <recommendedName>
        <fullName evidence="6">Inositol-1-monophosphatase</fullName>
        <ecNumber evidence="6">3.1.3.25</ecNumber>
    </recommendedName>
</protein>
<dbReference type="InterPro" id="IPR000760">
    <property type="entry name" value="Inositol_monophosphatase-like"/>
</dbReference>
<evidence type="ECO:0000256" key="2">
    <source>
        <dbReference type="ARBA" id="ARBA00001946"/>
    </source>
</evidence>
<dbReference type="Gene3D" id="3.40.190.80">
    <property type="match status" value="1"/>
</dbReference>
<dbReference type="RefSeq" id="WP_158340037.1">
    <property type="nucleotide sequence ID" value="NZ_CP034894.1"/>
</dbReference>
<dbReference type="GO" id="GO:0006020">
    <property type="term" value="P:inositol metabolic process"/>
    <property type="evidence" value="ECO:0007669"/>
    <property type="project" value="TreeGrafter"/>
</dbReference>
<reference evidence="7 8" key="2">
    <citation type="submission" date="2019-05" db="EMBL/GenBank/DDBJ databases">
        <title>Genome evolution of the obligate endosymbiont Buchnera aphidicola.</title>
        <authorList>
            <person name="Moran N.A."/>
        </authorList>
    </citation>
    <scope>NUCLEOTIDE SEQUENCE [LARGE SCALE GENOMIC DNA]</scope>
    <source>
        <strain evidence="7 8">Ahe</strain>
    </source>
</reference>
<proteinExistence type="inferred from homology"/>
<keyword evidence="5 6" id="KW-0460">Magnesium</keyword>
<sequence length="268" mass="30853">MHPMLNIAIRAIRKGGNIIAQNYDAQKFIKEDFEKKQYFIKKVMYKTYQTISEIIYKYYPNHIIIKKNTNYIFNDKKILWIINELDGKKNFIKNFPHFCISIAVIIKKNTEISVIYDPIKNDLFTSVRGQGSQLNGYRTRCANINSLSDTTISTNLIFQEIQFKSYFKIYKKLILSGISFRYTGSTLLDLAYVSSGRIDCLIVNCDSLNSPNFIAGQAQALESGCLTSNFQEKNVDLNLNLTSSSKFIKLITEKIRECYVVSKDITLS</sequence>
<evidence type="ECO:0000256" key="3">
    <source>
        <dbReference type="ARBA" id="ARBA00009759"/>
    </source>
</evidence>
<comment type="cofactor">
    <cofactor evidence="2 5 6">
        <name>Mg(2+)</name>
        <dbReference type="ChEBI" id="CHEBI:18420"/>
    </cofactor>
</comment>
<dbReference type="PRINTS" id="PR00377">
    <property type="entry name" value="IMPHPHTASES"/>
</dbReference>
<dbReference type="AlphaFoldDB" id="A0A4D6XQ22"/>
<keyword evidence="4" id="KW-0804">Transcription</keyword>
<name>A0A4D6XQ22_9GAMM</name>
<evidence type="ECO:0000256" key="5">
    <source>
        <dbReference type="PIRSR" id="PIRSR600760-2"/>
    </source>
</evidence>